<evidence type="ECO:0000313" key="2">
    <source>
        <dbReference type="Proteomes" id="UP000663852"/>
    </source>
</evidence>
<organism evidence="1 2">
    <name type="scientific">Adineta ricciae</name>
    <name type="common">Rotifer</name>
    <dbReference type="NCBI Taxonomy" id="249248"/>
    <lineage>
        <taxon>Eukaryota</taxon>
        <taxon>Metazoa</taxon>
        <taxon>Spiralia</taxon>
        <taxon>Gnathifera</taxon>
        <taxon>Rotifera</taxon>
        <taxon>Eurotatoria</taxon>
        <taxon>Bdelloidea</taxon>
        <taxon>Adinetida</taxon>
        <taxon>Adinetidae</taxon>
        <taxon>Adineta</taxon>
    </lineage>
</organism>
<comment type="caution">
    <text evidence="1">The sequence shown here is derived from an EMBL/GenBank/DDBJ whole genome shotgun (WGS) entry which is preliminary data.</text>
</comment>
<reference evidence="1" key="1">
    <citation type="submission" date="2021-02" db="EMBL/GenBank/DDBJ databases">
        <authorList>
            <person name="Nowell W R."/>
        </authorList>
    </citation>
    <scope>NUCLEOTIDE SEQUENCE</scope>
</reference>
<dbReference type="EMBL" id="CAJNOJ010000132">
    <property type="protein sequence ID" value="CAF1173204.1"/>
    <property type="molecule type" value="Genomic_DNA"/>
</dbReference>
<sequence length="70" mass="7985">MGRSKSHIMCKSDANLYSIVSIDSNNDHYTDLTTSNQGGNTISILYDDQNGTFQTLVKYKNRFSNYKQKI</sequence>
<gene>
    <name evidence="1" type="ORF">EDS130_LOCUS23808</name>
</gene>
<dbReference type="AlphaFoldDB" id="A0A814UDQ3"/>
<dbReference type="SUPFAM" id="SSF69318">
    <property type="entry name" value="Integrin alpha N-terminal domain"/>
    <property type="match status" value="1"/>
</dbReference>
<proteinExistence type="predicted"/>
<dbReference type="OrthoDB" id="10022113at2759"/>
<evidence type="ECO:0000313" key="1">
    <source>
        <dbReference type="EMBL" id="CAF1173204.1"/>
    </source>
</evidence>
<dbReference type="InterPro" id="IPR028994">
    <property type="entry name" value="Integrin_alpha_N"/>
</dbReference>
<name>A0A814UDQ3_ADIRI</name>
<accession>A0A814UDQ3</accession>
<dbReference type="Proteomes" id="UP000663852">
    <property type="component" value="Unassembled WGS sequence"/>
</dbReference>
<dbReference type="Gene3D" id="2.30.30.100">
    <property type="match status" value="1"/>
</dbReference>
<protein>
    <submittedName>
        <fullName evidence="1">Uncharacterized protein</fullName>
    </submittedName>
</protein>